<accession>C1F5T1</accession>
<dbReference type="Proteomes" id="UP000002207">
    <property type="component" value="Chromosome"/>
</dbReference>
<dbReference type="SUPFAM" id="SSF47413">
    <property type="entry name" value="lambda repressor-like DNA-binding domains"/>
    <property type="match status" value="1"/>
</dbReference>
<evidence type="ECO:0000313" key="3">
    <source>
        <dbReference type="Proteomes" id="UP000002207"/>
    </source>
</evidence>
<evidence type="ECO:0000259" key="1">
    <source>
        <dbReference type="PROSITE" id="PS50943"/>
    </source>
</evidence>
<dbReference type="Gene3D" id="1.10.260.40">
    <property type="entry name" value="lambda repressor-like DNA-binding domains"/>
    <property type="match status" value="1"/>
</dbReference>
<dbReference type="Pfam" id="PF13560">
    <property type="entry name" value="HTH_31"/>
    <property type="match status" value="1"/>
</dbReference>
<feature type="domain" description="HTH cro/C1-type" evidence="1">
    <location>
        <begin position="14"/>
        <end position="48"/>
    </location>
</feature>
<protein>
    <submittedName>
        <fullName evidence="2">Putative DNA-binding protein</fullName>
    </submittedName>
</protein>
<dbReference type="PROSITE" id="PS50943">
    <property type="entry name" value="HTH_CROC1"/>
    <property type="match status" value="1"/>
</dbReference>
<dbReference type="GO" id="GO:0003677">
    <property type="term" value="F:DNA binding"/>
    <property type="evidence" value="ECO:0007669"/>
    <property type="project" value="UniProtKB-KW"/>
</dbReference>
<dbReference type="InParanoid" id="C1F5T1"/>
<dbReference type="RefSeq" id="WP_015898300.1">
    <property type="nucleotide sequence ID" value="NC_012483.1"/>
</dbReference>
<dbReference type="HOGENOM" id="CLU_2218544_0_0_0"/>
<dbReference type="EMBL" id="CP001472">
    <property type="protein sequence ID" value="ACO33952.1"/>
    <property type="molecule type" value="Genomic_DNA"/>
</dbReference>
<dbReference type="InterPro" id="IPR010982">
    <property type="entry name" value="Lambda_DNA-bd_dom_sf"/>
</dbReference>
<gene>
    <name evidence="2" type="ordered locus">ACP_3266</name>
</gene>
<proteinExistence type="predicted"/>
<dbReference type="CDD" id="cd00093">
    <property type="entry name" value="HTH_XRE"/>
    <property type="match status" value="1"/>
</dbReference>
<dbReference type="SMART" id="SM00530">
    <property type="entry name" value="HTH_XRE"/>
    <property type="match status" value="1"/>
</dbReference>
<reference evidence="2 3" key="1">
    <citation type="journal article" date="2009" name="Appl. Environ. Microbiol.">
        <title>Three genomes from the phylum Acidobacteria provide insight into the lifestyles of these microorganisms in soils.</title>
        <authorList>
            <person name="Ward N.L."/>
            <person name="Challacombe J.F."/>
            <person name="Janssen P.H."/>
            <person name="Henrissat B."/>
            <person name="Coutinho P.M."/>
            <person name="Wu M."/>
            <person name="Xie G."/>
            <person name="Haft D.H."/>
            <person name="Sait M."/>
            <person name="Badger J."/>
            <person name="Barabote R.D."/>
            <person name="Bradley B."/>
            <person name="Brettin T.S."/>
            <person name="Brinkac L.M."/>
            <person name="Bruce D."/>
            <person name="Creasy T."/>
            <person name="Daugherty S.C."/>
            <person name="Davidsen T.M."/>
            <person name="DeBoy R.T."/>
            <person name="Detter J.C."/>
            <person name="Dodson R.J."/>
            <person name="Durkin A.S."/>
            <person name="Ganapathy A."/>
            <person name="Gwinn-Giglio M."/>
            <person name="Han C.S."/>
            <person name="Khouri H."/>
            <person name="Kiss H."/>
            <person name="Kothari S.P."/>
            <person name="Madupu R."/>
            <person name="Nelson K.E."/>
            <person name="Nelson W.C."/>
            <person name="Paulsen I."/>
            <person name="Penn K."/>
            <person name="Ren Q."/>
            <person name="Rosovitz M.J."/>
            <person name="Selengut J.D."/>
            <person name="Shrivastava S."/>
            <person name="Sullivan S.A."/>
            <person name="Tapia R."/>
            <person name="Thompson L.S."/>
            <person name="Watkins K.L."/>
            <person name="Yang Q."/>
            <person name="Yu C."/>
            <person name="Zafar N."/>
            <person name="Zhou L."/>
            <person name="Kuske C.R."/>
        </authorList>
    </citation>
    <scope>NUCLEOTIDE SEQUENCE [LARGE SCALE GENOMIC DNA]</scope>
    <source>
        <strain evidence="3">ATCC 51196 / DSM 11244 / BCRC 80197 / JCM 7670 / NBRC 15755 / NCIMB 13165 / 161</strain>
    </source>
</reference>
<dbReference type="eggNOG" id="COG1396">
    <property type="taxonomic scope" value="Bacteria"/>
</dbReference>
<dbReference type="InterPro" id="IPR001387">
    <property type="entry name" value="Cro/C1-type_HTH"/>
</dbReference>
<evidence type="ECO:0000313" key="2">
    <source>
        <dbReference type="EMBL" id="ACO33952.1"/>
    </source>
</evidence>
<dbReference type="KEGG" id="aca:ACP_3266"/>
<name>C1F5T1_ACIC5</name>
<keyword evidence="3" id="KW-1185">Reference proteome</keyword>
<dbReference type="OrthoDB" id="9814553at2"/>
<sequence>MSKSFDLEKFGKRFREVRLEREAKLREVSEKTGVSIQTLSRIERGDANDVESQRLLALANWASLPLENFQDRDTVNLPKAIPKGASTPDIVELHLRADKHLSGKTAELLAKMFRAAYREAAAEKKE</sequence>
<organism evidence="2 3">
    <name type="scientific">Acidobacterium capsulatum (strain ATCC 51196 / DSM 11244 / BCRC 80197 / JCM 7670 / NBRC 15755 / NCIMB 13165 / 161)</name>
    <dbReference type="NCBI Taxonomy" id="240015"/>
    <lineage>
        <taxon>Bacteria</taxon>
        <taxon>Pseudomonadati</taxon>
        <taxon>Acidobacteriota</taxon>
        <taxon>Terriglobia</taxon>
        <taxon>Terriglobales</taxon>
        <taxon>Acidobacteriaceae</taxon>
        <taxon>Acidobacterium</taxon>
    </lineage>
</organism>
<keyword evidence="2" id="KW-0238">DNA-binding</keyword>
<dbReference type="AlphaFoldDB" id="C1F5T1"/>